<sequence>MASKNKNISAWGYEALADYISNNNASEVSVPMASSIADIQNNAEDELTWENVDSAQSDFNSTNSISTSETYENDYIISETLCNNFVPCVLMDVYNGELKRCPNYEKPGHQLRPL</sequence>
<proteinExistence type="predicted"/>
<reference evidence="1" key="1">
    <citation type="submission" date="2021-06" db="EMBL/GenBank/DDBJ databases">
        <authorList>
            <person name="Kallberg Y."/>
            <person name="Tangrot J."/>
            <person name="Rosling A."/>
        </authorList>
    </citation>
    <scope>NUCLEOTIDE SEQUENCE</scope>
    <source>
        <strain evidence="1">MT106</strain>
    </source>
</reference>
<gene>
    <name evidence="1" type="ORF">AGERDE_LOCUS1804</name>
</gene>
<dbReference type="AlphaFoldDB" id="A0A9N8VLC4"/>
<keyword evidence="2" id="KW-1185">Reference proteome</keyword>
<dbReference type="Proteomes" id="UP000789831">
    <property type="component" value="Unassembled WGS sequence"/>
</dbReference>
<dbReference type="OrthoDB" id="2443681at2759"/>
<accession>A0A9N8VLC4</accession>
<evidence type="ECO:0000313" key="2">
    <source>
        <dbReference type="Proteomes" id="UP000789831"/>
    </source>
</evidence>
<dbReference type="EMBL" id="CAJVPL010000134">
    <property type="protein sequence ID" value="CAG8452363.1"/>
    <property type="molecule type" value="Genomic_DNA"/>
</dbReference>
<protein>
    <submittedName>
        <fullName evidence="1">7250_t:CDS:1</fullName>
    </submittedName>
</protein>
<comment type="caution">
    <text evidence="1">The sequence shown here is derived from an EMBL/GenBank/DDBJ whole genome shotgun (WGS) entry which is preliminary data.</text>
</comment>
<evidence type="ECO:0000313" key="1">
    <source>
        <dbReference type="EMBL" id="CAG8452363.1"/>
    </source>
</evidence>
<name>A0A9N8VLC4_9GLOM</name>
<organism evidence="1 2">
    <name type="scientific">Ambispora gerdemannii</name>
    <dbReference type="NCBI Taxonomy" id="144530"/>
    <lineage>
        <taxon>Eukaryota</taxon>
        <taxon>Fungi</taxon>
        <taxon>Fungi incertae sedis</taxon>
        <taxon>Mucoromycota</taxon>
        <taxon>Glomeromycotina</taxon>
        <taxon>Glomeromycetes</taxon>
        <taxon>Archaeosporales</taxon>
        <taxon>Ambisporaceae</taxon>
        <taxon>Ambispora</taxon>
    </lineage>
</organism>